<gene>
    <name evidence="1" type="ORF">BCR32DRAFT_287117</name>
</gene>
<evidence type="ECO:0000313" key="1">
    <source>
        <dbReference type="EMBL" id="ORX64386.1"/>
    </source>
</evidence>
<protein>
    <submittedName>
        <fullName evidence="1">Uncharacterized protein</fullName>
    </submittedName>
</protein>
<accession>A0A1Y1VTP0</accession>
<reference evidence="1 2" key="2">
    <citation type="submission" date="2016-08" db="EMBL/GenBank/DDBJ databases">
        <title>Pervasive Adenine N6-methylation of Active Genes in Fungi.</title>
        <authorList>
            <consortium name="DOE Joint Genome Institute"/>
            <person name="Mondo S.J."/>
            <person name="Dannebaum R.O."/>
            <person name="Kuo R.C."/>
            <person name="Labutti K."/>
            <person name="Haridas S."/>
            <person name="Kuo A."/>
            <person name="Salamov A."/>
            <person name="Ahrendt S.R."/>
            <person name="Lipzen A."/>
            <person name="Sullivan W."/>
            <person name="Andreopoulos W.B."/>
            <person name="Clum A."/>
            <person name="Lindquist E."/>
            <person name="Daum C."/>
            <person name="Ramamoorthy G.K."/>
            <person name="Gryganskyi A."/>
            <person name="Culley D."/>
            <person name="Magnuson J.K."/>
            <person name="James T.Y."/>
            <person name="O'Malley M.A."/>
            <person name="Stajich J.E."/>
            <person name="Spatafora J.W."/>
            <person name="Visel A."/>
            <person name="Grigoriev I.V."/>
        </authorList>
    </citation>
    <scope>NUCLEOTIDE SEQUENCE [LARGE SCALE GENOMIC DNA]</scope>
    <source>
        <strain evidence="1 2">S4</strain>
    </source>
</reference>
<dbReference type="Gene3D" id="3.20.20.80">
    <property type="entry name" value="Glycosidases"/>
    <property type="match status" value="1"/>
</dbReference>
<organism evidence="1 2">
    <name type="scientific">Anaeromyces robustus</name>
    <dbReference type="NCBI Taxonomy" id="1754192"/>
    <lineage>
        <taxon>Eukaryota</taxon>
        <taxon>Fungi</taxon>
        <taxon>Fungi incertae sedis</taxon>
        <taxon>Chytridiomycota</taxon>
        <taxon>Chytridiomycota incertae sedis</taxon>
        <taxon>Neocallimastigomycetes</taxon>
        <taxon>Neocallimastigales</taxon>
        <taxon>Neocallimastigaceae</taxon>
        <taxon>Anaeromyces</taxon>
    </lineage>
</organism>
<keyword evidence="2" id="KW-1185">Reference proteome</keyword>
<proteinExistence type="predicted"/>
<dbReference type="AlphaFoldDB" id="A0A1Y1VTP0"/>
<dbReference type="Proteomes" id="UP000193944">
    <property type="component" value="Unassembled WGS sequence"/>
</dbReference>
<sequence length="59" mass="6791">MSYNYSDSWSEYTAQGIPPSKLVLSSGVFYGKTWDNLVNDNNEGVWTFTYYALHTEKNT</sequence>
<name>A0A1Y1VTP0_9FUNG</name>
<dbReference type="EMBL" id="MCFG01000529">
    <property type="protein sequence ID" value="ORX64386.1"/>
    <property type="molecule type" value="Genomic_DNA"/>
</dbReference>
<reference evidence="1 2" key="1">
    <citation type="submission" date="2016-08" db="EMBL/GenBank/DDBJ databases">
        <title>A Parts List for Fungal Cellulosomes Revealed by Comparative Genomics.</title>
        <authorList>
            <consortium name="DOE Joint Genome Institute"/>
            <person name="Haitjema C.H."/>
            <person name="Gilmore S.P."/>
            <person name="Henske J.K."/>
            <person name="Solomon K.V."/>
            <person name="De Groot R."/>
            <person name="Kuo A."/>
            <person name="Mondo S.J."/>
            <person name="Salamov A.A."/>
            <person name="Labutti K."/>
            <person name="Zhao Z."/>
            <person name="Chiniquy J."/>
            <person name="Barry K."/>
            <person name="Brewer H.M."/>
            <person name="Purvine S.O."/>
            <person name="Wright A.T."/>
            <person name="Boxma B."/>
            <person name="Van Alen T."/>
            <person name="Hackstein J.H."/>
            <person name="Baker S.E."/>
            <person name="Grigoriev I.V."/>
            <person name="O'Malley M.A."/>
        </authorList>
    </citation>
    <scope>NUCLEOTIDE SEQUENCE [LARGE SCALE GENOMIC DNA]</scope>
    <source>
        <strain evidence="1 2">S4</strain>
    </source>
</reference>
<comment type="caution">
    <text evidence="1">The sequence shown here is derived from an EMBL/GenBank/DDBJ whole genome shotgun (WGS) entry which is preliminary data.</text>
</comment>
<evidence type="ECO:0000313" key="2">
    <source>
        <dbReference type="Proteomes" id="UP000193944"/>
    </source>
</evidence>